<protein>
    <submittedName>
        <fullName evidence="2">Uncharacterized protein</fullName>
    </submittedName>
</protein>
<evidence type="ECO:0000313" key="2">
    <source>
        <dbReference type="EMBL" id="QRC93789.1"/>
    </source>
</evidence>
<feature type="compositionally biased region" description="Polar residues" evidence="1">
    <location>
        <begin position="719"/>
        <end position="759"/>
    </location>
</feature>
<evidence type="ECO:0000256" key="1">
    <source>
        <dbReference type="SAM" id="MobiDB-lite"/>
    </source>
</evidence>
<dbReference type="AlphaFoldDB" id="A0A7U2EVJ6"/>
<gene>
    <name evidence="2" type="ORF">JI435_309420</name>
</gene>
<evidence type="ECO:0000313" key="3">
    <source>
        <dbReference type="Proteomes" id="UP000663193"/>
    </source>
</evidence>
<keyword evidence="3" id="KW-1185">Reference proteome</keyword>
<name>A0A7U2EVJ6_PHANO</name>
<proteinExistence type="predicted"/>
<feature type="region of interest" description="Disordered" evidence="1">
    <location>
        <begin position="804"/>
        <end position="824"/>
    </location>
</feature>
<dbReference type="EMBL" id="CP069026">
    <property type="protein sequence ID" value="QRC93789.1"/>
    <property type="molecule type" value="Genomic_DNA"/>
</dbReference>
<accession>A0A7U2EVJ6</accession>
<organism evidence="2 3">
    <name type="scientific">Phaeosphaeria nodorum (strain SN15 / ATCC MYA-4574 / FGSC 10173)</name>
    <name type="common">Glume blotch fungus</name>
    <name type="synonym">Parastagonospora nodorum</name>
    <dbReference type="NCBI Taxonomy" id="321614"/>
    <lineage>
        <taxon>Eukaryota</taxon>
        <taxon>Fungi</taxon>
        <taxon>Dikarya</taxon>
        <taxon>Ascomycota</taxon>
        <taxon>Pezizomycotina</taxon>
        <taxon>Dothideomycetes</taxon>
        <taxon>Pleosporomycetidae</taxon>
        <taxon>Pleosporales</taxon>
        <taxon>Pleosporineae</taxon>
        <taxon>Phaeosphaeriaceae</taxon>
        <taxon>Parastagonospora</taxon>
    </lineage>
</organism>
<feature type="region of interest" description="Disordered" evidence="1">
    <location>
        <begin position="695"/>
        <end position="759"/>
    </location>
</feature>
<dbReference type="VEuPathDB" id="FungiDB:JI435_309420"/>
<feature type="compositionally biased region" description="Acidic residues" evidence="1">
    <location>
        <begin position="696"/>
        <end position="705"/>
    </location>
</feature>
<dbReference type="OrthoDB" id="3796530at2759"/>
<reference evidence="3" key="1">
    <citation type="journal article" date="2021" name="BMC Genomics">
        <title>Chromosome-level genome assembly and manually-curated proteome of model necrotroph Parastagonospora nodorum Sn15 reveals a genome-wide trove of candidate effector homologs, and redundancy of virulence-related functions within an accessory chromosome.</title>
        <authorList>
            <person name="Bertazzoni S."/>
            <person name="Jones D.A.B."/>
            <person name="Phan H.T."/>
            <person name="Tan K.-C."/>
            <person name="Hane J.K."/>
        </authorList>
    </citation>
    <scope>NUCLEOTIDE SEQUENCE [LARGE SCALE GENOMIC DNA]</scope>
    <source>
        <strain evidence="3">SN15 / ATCC MYA-4574 / FGSC 10173)</strain>
    </source>
</reference>
<sequence>MDSSSLSEGERIAYEEDDGRFDVTIEDDDLQEIVHSKKLHLAVNPKYGQGWTREHGFREFVQNWRDGIMKKNSMSHATFRANLEVKKEPGLIEICSYRSQGHANDKKLLGFIRFKYDKATLAGVLTISNFDARLQLWHFMFGGTTKDKDTTQTGQHGEGMKMAILIFRKHPNNHTMRIEASGFSWAFNFDGQRQLVCNLTRIGKERIRKEKLAVHGQPRTTDARCWSDVSIVIGEPRLQVDGTGMQVRSNKKILLSDFEQWLEICLDFKNPKTVPTKTGELILDGDCANKLYLQGIHLSSSSNAPKSYRFGYNFFQGYTDRERRVIGHDGKKWSEPSLVNAIWAEVLDTKKEEYIDIYTNMMLESTDKVADVTLAVNGYWLPREVICKVWKQMRSMNVGEDGRPAFYHAPDLRSNDINVVTNNLDMHPHRIPEDVWKMLRSYKLCRTPQEELEDRFKNSEPVSLPDTPFAQNLHWMLRCCLVSRSDTEAMTIEYVRGQGLGIDAAVFGTQIKVSDRFLTYTDAHSMETCGDPEPNDTVPFSCDHLVLELWSNLLALLPSTTASLFDTKAEHRTKSLMAKRLSQMPRMITCAQTVRRGELRVTWESNESARNSDRPVVVVVHKVGCTHGNVPAIKIDDAAEHFGCHCPFQLSKIGSRTIVFKDLVVEEYYATVSCTIQNSFSSEPSEVVLPRSILSEDSESEEEMGSPEFNTTPPAPIRQHTSSVGVQLSSTPFRSGRSQEMFDSSSQASPTLSVTASSRPESYTIGTRVDHRELKWDSGFPGSHEFYYAQGRIDNVYIARPRDTGINENGKRPQQGLAEDTSAKKARHIFGKTGWSASLPGTAASGLLAGRERPGA</sequence>
<dbReference type="Proteomes" id="UP000663193">
    <property type="component" value="Chromosome 4"/>
</dbReference>